<dbReference type="SUPFAM" id="SSF46767">
    <property type="entry name" value="Methylated DNA-protein cysteine methyltransferase, C-terminal domain"/>
    <property type="match status" value="1"/>
</dbReference>
<comment type="caution">
    <text evidence="3">The sequence shown here is derived from an EMBL/GenBank/DDBJ whole genome shotgun (WGS) entry which is preliminary data.</text>
</comment>
<dbReference type="EMBL" id="JBHRSL010000010">
    <property type="protein sequence ID" value="MFC3052233.1"/>
    <property type="molecule type" value="Genomic_DNA"/>
</dbReference>
<dbReference type="InterPro" id="IPR036388">
    <property type="entry name" value="WH-like_DNA-bd_sf"/>
</dbReference>
<dbReference type="PANTHER" id="PTHR42942">
    <property type="entry name" value="6-O-METHYLGUANINE DNA METHYLTRANSFERASE"/>
    <property type="match status" value="1"/>
</dbReference>
<feature type="domain" description="Methylated-DNA-[protein]-cysteine S-methyltransferase DNA binding" evidence="2">
    <location>
        <begin position="6"/>
        <end position="82"/>
    </location>
</feature>
<protein>
    <submittedName>
        <fullName evidence="3">MGMT family protein</fullName>
    </submittedName>
</protein>
<dbReference type="Gene3D" id="1.10.10.10">
    <property type="entry name" value="Winged helix-like DNA-binding domain superfamily/Winged helix DNA-binding domain"/>
    <property type="match status" value="1"/>
</dbReference>
<keyword evidence="4" id="KW-1185">Reference proteome</keyword>
<dbReference type="InterPro" id="IPR014048">
    <property type="entry name" value="MethylDNA_cys_MeTrfase_DNA-bd"/>
</dbReference>
<dbReference type="RefSeq" id="WP_194214088.1">
    <property type="nucleotide sequence ID" value="NZ_CP061205.1"/>
</dbReference>
<evidence type="ECO:0000313" key="3">
    <source>
        <dbReference type="EMBL" id="MFC3052233.1"/>
    </source>
</evidence>
<dbReference type="InterPro" id="IPR036217">
    <property type="entry name" value="MethylDNA_cys_MeTrfase_DNAb"/>
</dbReference>
<gene>
    <name evidence="3" type="ORF">ACFOKA_09985</name>
</gene>
<evidence type="ECO:0000259" key="2">
    <source>
        <dbReference type="Pfam" id="PF01035"/>
    </source>
</evidence>
<organism evidence="3 4">
    <name type="scientific">Kordiimonas pumila</name>
    <dbReference type="NCBI Taxonomy" id="2161677"/>
    <lineage>
        <taxon>Bacteria</taxon>
        <taxon>Pseudomonadati</taxon>
        <taxon>Pseudomonadota</taxon>
        <taxon>Alphaproteobacteria</taxon>
        <taxon>Kordiimonadales</taxon>
        <taxon>Kordiimonadaceae</taxon>
        <taxon>Kordiimonas</taxon>
    </lineage>
</organism>
<keyword evidence="1" id="KW-0227">DNA damage</keyword>
<dbReference type="CDD" id="cd06445">
    <property type="entry name" value="ATase"/>
    <property type="match status" value="1"/>
</dbReference>
<accession>A0ABV7D4W9</accession>
<dbReference type="PANTHER" id="PTHR42942:SF1">
    <property type="entry name" value="ALKYLTRANSFERASE-LIKE PROTEIN 1"/>
    <property type="match status" value="1"/>
</dbReference>
<reference evidence="4" key="1">
    <citation type="journal article" date="2019" name="Int. J. Syst. Evol. Microbiol.">
        <title>The Global Catalogue of Microorganisms (GCM) 10K type strain sequencing project: providing services to taxonomists for standard genome sequencing and annotation.</title>
        <authorList>
            <consortium name="The Broad Institute Genomics Platform"/>
            <consortium name="The Broad Institute Genome Sequencing Center for Infectious Disease"/>
            <person name="Wu L."/>
            <person name="Ma J."/>
        </authorList>
    </citation>
    <scope>NUCLEOTIDE SEQUENCE [LARGE SCALE GENOMIC DNA]</scope>
    <source>
        <strain evidence="4">KCTC 62164</strain>
    </source>
</reference>
<evidence type="ECO:0000313" key="4">
    <source>
        <dbReference type="Proteomes" id="UP001595444"/>
    </source>
</evidence>
<evidence type="ECO:0000256" key="1">
    <source>
        <dbReference type="ARBA" id="ARBA00022763"/>
    </source>
</evidence>
<dbReference type="Proteomes" id="UP001595444">
    <property type="component" value="Unassembled WGS sequence"/>
</dbReference>
<sequence>MTGKNFQAVYDLVRQIPSGQVASYGMIASLLSGVTPRIVGFAMAATPEGKNIPWHRVINSAGKVSDRPGSNRQRELLEEEGVLFSAFGKVTWSLVRWQGPTEDWLLRAGFDFIEYMECQAKWPS</sequence>
<dbReference type="Pfam" id="PF01035">
    <property type="entry name" value="DNA_binding_1"/>
    <property type="match status" value="1"/>
</dbReference>
<proteinExistence type="predicted"/>
<name>A0ABV7D4W9_9PROT</name>
<dbReference type="InterPro" id="IPR052520">
    <property type="entry name" value="ATL_DNA_repair"/>
</dbReference>